<gene>
    <name evidence="1" type="ORF">SO802_017801</name>
</gene>
<protein>
    <submittedName>
        <fullName evidence="1">Uncharacterized protein</fullName>
    </submittedName>
</protein>
<dbReference type="EMBL" id="JAZDWU010000006">
    <property type="protein sequence ID" value="KAK9998198.1"/>
    <property type="molecule type" value="Genomic_DNA"/>
</dbReference>
<reference evidence="1 2" key="1">
    <citation type="submission" date="2024-01" db="EMBL/GenBank/DDBJ databases">
        <title>A telomere-to-telomere, gap-free genome of sweet tea (Lithocarpus litseifolius).</title>
        <authorList>
            <person name="Zhou J."/>
        </authorList>
    </citation>
    <scope>NUCLEOTIDE SEQUENCE [LARGE SCALE GENOMIC DNA]</scope>
    <source>
        <strain evidence="1">Zhou-2022a</strain>
        <tissue evidence="1">Leaf</tissue>
    </source>
</reference>
<accession>A0AAW2CJF9</accession>
<organism evidence="1 2">
    <name type="scientific">Lithocarpus litseifolius</name>
    <dbReference type="NCBI Taxonomy" id="425828"/>
    <lineage>
        <taxon>Eukaryota</taxon>
        <taxon>Viridiplantae</taxon>
        <taxon>Streptophyta</taxon>
        <taxon>Embryophyta</taxon>
        <taxon>Tracheophyta</taxon>
        <taxon>Spermatophyta</taxon>
        <taxon>Magnoliopsida</taxon>
        <taxon>eudicotyledons</taxon>
        <taxon>Gunneridae</taxon>
        <taxon>Pentapetalae</taxon>
        <taxon>rosids</taxon>
        <taxon>fabids</taxon>
        <taxon>Fagales</taxon>
        <taxon>Fagaceae</taxon>
        <taxon>Lithocarpus</taxon>
    </lineage>
</organism>
<keyword evidence="2" id="KW-1185">Reference proteome</keyword>
<dbReference type="AlphaFoldDB" id="A0AAW2CJF9"/>
<evidence type="ECO:0000313" key="1">
    <source>
        <dbReference type="EMBL" id="KAK9998198.1"/>
    </source>
</evidence>
<evidence type="ECO:0000313" key="2">
    <source>
        <dbReference type="Proteomes" id="UP001459277"/>
    </source>
</evidence>
<name>A0AAW2CJF9_9ROSI</name>
<proteinExistence type="predicted"/>
<sequence length="98" mass="11041">MFLENPLKRNEGTCIFADYTTMCNMLLQNVGHSTGDEEKERLSLLIGAVMTLQKSSQFKNQFDRLEFKANERRMATEALVSIASGAGVEYLTVETRSN</sequence>
<comment type="caution">
    <text evidence="1">The sequence shown here is derived from an EMBL/GenBank/DDBJ whole genome shotgun (WGS) entry which is preliminary data.</text>
</comment>
<dbReference type="Proteomes" id="UP001459277">
    <property type="component" value="Unassembled WGS sequence"/>
</dbReference>